<dbReference type="VEuPathDB" id="PlasmoDB:PVPAM_100030300"/>
<feature type="compositionally biased region" description="Polar residues" evidence="1">
    <location>
        <begin position="316"/>
        <end position="345"/>
    </location>
</feature>
<gene>
    <name evidence="3" type="ORF">PVP01_1023900</name>
</gene>
<dbReference type="SUPFAM" id="SSF54791">
    <property type="entry name" value="Eukaryotic type KH-domain (KH-domain type I)"/>
    <property type="match status" value="1"/>
</dbReference>
<dbReference type="EMBL" id="LT635621">
    <property type="protein sequence ID" value="VUZ96545.1"/>
    <property type="molecule type" value="Genomic_DNA"/>
</dbReference>
<feature type="compositionally biased region" description="Low complexity" evidence="1">
    <location>
        <begin position="1248"/>
        <end position="1258"/>
    </location>
</feature>
<name>A0A564ZW70_PLAVI</name>
<evidence type="ECO:0000313" key="3">
    <source>
        <dbReference type="EMBL" id="VUZ96545.1"/>
    </source>
</evidence>
<proteinExistence type="predicted"/>
<evidence type="ECO:0000259" key="2">
    <source>
        <dbReference type="Pfam" id="PF22675"/>
    </source>
</evidence>
<feature type="domain" description="KHDC4/BBP-like KH-domain type I" evidence="2">
    <location>
        <begin position="2365"/>
        <end position="2437"/>
    </location>
</feature>
<dbReference type="Gene3D" id="3.30.1370.10">
    <property type="entry name" value="K Homology domain, type 1"/>
    <property type="match status" value="1"/>
</dbReference>
<feature type="region of interest" description="Disordered" evidence="1">
    <location>
        <begin position="1239"/>
        <end position="1282"/>
    </location>
</feature>
<dbReference type="InterPro" id="IPR036612">
    <property type="entry name" value="KH_dom_type_1_sf"/>
</dbReference>
<feature type="compositionally biased region" description="Basic and acidic residues" evidence="1">
    <location>
        <begin position="346"/>
        <end position="356"/>
    </location>
</feature>
<organism evidence="3 4">
    <name type="scientific">Plasmodium vivax</name>
    <name type="common">malaria parasite P. vivax</name>
    <dbReference type="NCBI Taxonomy" id="5855"/>
    <lineage>
        <taxon>Eukaryota</taxon>
        <taxon>Sar</taxon>
        <taxon>Alveolata</taxon>
        <taxon>Apicomplexa</taxon>
        <taxon>Aconoidasida</taxon>
        <taxon>Haemosporida</taxon>
        <taxon>Plasmodiidae</taxon>
        <taxon>Plasmodium</taxon>
        <taxon>Plasmodium (Plasmodium)</taxon>
    </lineage>
</organism>
<feature type="compositionally biased region" description="Basic and acidic residues" evidence="1">
    <location>
        <begin position="599"/>
        <end position="623"/>
    </location>
</feature>
<feature type="compositionally biased region" description="Basic and acidic residues" evidence="1">
    <location>
        <begin position="1107"/>
        <end position="1151"/>
    </location>
</feature>
<evidence type="ECO:0000256" key="1">
    <source>
        <dbReference type="SAM" id="MobiDB-lite"/>
    </source>
</evidence>
<feature type="region of interest" description="Disordered" evidence="1">
    <location>
        <begin position="1"/>
        <end position="74"/>
    </location>
</feature>
<dbReference type="VEuPathDB" id="PlasmoDB:PVP01_1023900"/>
<feature type="compositionally biased region" description="Basic and acidic residues" evidence="1">
    <location>
        <begin position="131"/>
        <end position="143"/>
    </location>
</feature>
<feature type="region of interest" description="Disordered" evidence="1">
    <location>
        <begin position="1745"/>
        <end position="1766"/>
    </location>
</feature>
<feature type="compositionally biased region" description="Low complexity" evidence="1">
    <location>
        <begin position="163"/>
        <end position="191"/>
    </location>
</feature>
<feature type="region of interest" description="Disordered" evidence="1">
    <location>
        <begin position="128"/>
        <end position="192"/>
    </location>
</feature>
<feature type="compositionally biased region" description="Basic and acidic residues" evidence="1">
    <location>
        <begin position="21"/>
        <end position="33"/>
    </location>
</feature>
<dbReference type="GO" id="GO:0005634">
    <property type="term" value="C:nucleus"/>
    <property type="evidence" value="ECO:0007669"/>
    <property type="project" value="InterPro"/>
</dbReference>
<feature type="compositionally biased region" description="Polar residues" evidence="1">
    <location>
        <begin position="659"/>
        <end position="669"/>
    </location>
</feature>
<dbReference type="PANTHER" id="PTHR15744">
    <property type="entry name" value="BLOM7"/>
    <property type="match status" value="1"/>
</dbReference>
<feature type="compositionally biased region" description="Low complexity" evidence="1">
    <location>
        <begin position="1494"/>
        <end position="1510"/>
    </location>
</feature>
<feature type="region of interest" description="Disordered" evidence="1">
    <location>
        <begin position="944"/>
        <end position="995"/>
    </location>
</feature>
<dbReference type="VEuPathDB" id="PlasmoDB:PVX_098065"/>
<feature type="region of interest" description="Disordered" evidence="1">
    <location>
        <begin position="315"/>
        <end position="372"/>
    </location>
</feature>
<feature type="compositionally biased region" description="Basic and acidic residues" evidence="1">
    <location>
        <begin position="1511"/>
        <end position="1531"/>
    </location>
</feature>
<feature type="compositionally biased region" description="Basic and acidic residues" evidence="1">
    <location>
        <begin position="633"/>
        <end position="644"/>
    </location>
</feature>
<sequence>MENKQLLQGPDEGSFYAIHEANARGENGSKESEQSGEVASQQGEMKKTGKMHSNGEMKKGGEMLSNGEMKKGGEMLSNGEVEKTDKMLLPECKIVELGTSGGVGGLIDANGMGGEKETFFLTSSATCAGRSADEGGSDRDDGCHVSATPADGSVKDGQRSDQNSSPFSGSPNSGTPSSGTPNSGSPPNRSNIKADCFLREGEEVTKHAKLSLPYANGGEDSHLKSKVGTADHSNDKAGEAIHTIRFDHGGSCHPSFRKSFPPYGTAPLNGRGSENKPHMSLPSSSLNSGKMSFSCEGANSYEGGVALHQLCRGDSSAASHQHGSNASHQRGSAEWGSTPQRQTNLEGKKCKTHDVKGSPPGGSTNHTMVTPPNLKISNHCSYGKYEEGKDKTGFNYVADLVPNKSPLLTNLRASNRVSSGSCNVEGVSPCRGSSYVKGKSGLDEAKRGSLAVPPSVDAEMFFSNNYVGEHFPFNLSSVASCGGNHWKGQDECKSEACLPHEVKKNCLNCFNSFNSFNCFAHSGGEADLHVVEGGTASLRGCLDEYRSGCSDRAGESSSHHDGRANCVASGKVTVLGSFDRDEAKLKFPHGGGILAAEGELTRERSLPSEEHSKYMHPSGDKHMQMIARRKSHERQGGVHSEGNRHCNGGCEEARGHRFSQGSNNGSTPNRRQSQIRSDRSSAPLAEYAHGNRDDLSKNRKEDSINSFPFSVYDHPTWGTERGKANMCEEGSDVFLNYHCMNMQGGRKLVGFSNHAGCTTSVGDPPGGRRFEGVDRHDSRCMVRRGGCPGGESNAAVDGVINAPLDGAINAALDGAISAPLGGIPPRGGEETHLAEGNRHTASNNQVLFSSGKGQLNGYNCVSMGSARGKRSSDDLSNLVKTHEEDSFSVVAAPPVGNSAQNDSYEGDDLVFTKGELEEAGYLKFEGEFGEDFFFEEGLRGIGPVAAREDCPEDSLKRGEHRKHGEDQEHGEGRGEHFDSRADKGDDEFDANYSNSGTTNVSCNALESNQMAKSNEAASGGVQSGAFKDSAKVALLGGGADEEGDEAAGEAVDDGLSYEPCDDSLVDDGFNLFISSEDLNFGSLCYTGRGLPDGGANGVGKSGAHFCPDERGAGDKPDDDYLRDAPGDKYLRDPPGDDYLHDAPGDDCLHDPPDDDREDVVRNLLYSDSYLHLNDLGNLPKEPPTSRPKPVFSANCYSTCAGESGDSDSFMTYIKKFLKNNYLNDHKNYMELYYQTEGAADPGESDEYAGGAAAAGAAAEGDSRVDEEPSDPPRADESNRTGLRTGLVKNLLNCKDVSVEAPSSASYLAGLHSSGRPGENVHEGSHMGCQVGSRVGSRVDLHLGAHFSFDVEPQNDGASGALGGGIPPFDADKMSSPKKQDEGDYHQANFACGSCISHVFKSLDQTHNGVLASHARGSVNPHYDVGGISVEQMEPLAYSGVYHLVQEEGSDVAGDKGEVDAQVEMQVNTQVNAQVSTQVDPQVSILPSERRRVGAPSRAANVRSANAANHANPREDKREHREEENAHLREGESWAMGLGTQCPIRADGPTGVDCSEGRSDVRSDGRCDVRSDVRCDVRSDVRCDVRSDARCDVRASQFRGKTSSAGSCAGSCAKGDSAYLGQPPPFLNPATMKKKEENDFVSSSDKKRSMHRVQGQHYGGGIYPSGIHNGAAMAECLPFSNNFAPYHPNEGFTGKINSLDGSIKANKGVSSHVNFYVEPRGVYSMASCYDGGTSPLRQRNHLRESKADEKNPHGVVRGRVSPSNRGGGVHGAIMTDGLSNSPPMGIAANGNNLPVYMVNARGSSVAAPEATATIKYAEAMTRNHADGKMMKFIFNGEGKEKTSMKLPNDWPKFQGLCGTPGIANVANGPIPCNSPFGGMLPSDGEDHDDNSSLKQEGTQQNELIPFEGEGFNNLVSCVSSTDIYSSRSLPLEGKNYVHYANYANCANYTVMNLPKGAGAIPRKKDAEHSAQMFGAVKAPNSYQKVFDAAPFIGEGGPAQEKPYGLNSGMGGGLGSGMGSGMGSGLDGHFDSSFDSGLYSRRLQSVYHYGASCAPDAVGAVGGVGCSVGGSVGGHGFNALQFVGYQNGVERDREGKALQVHLGAHLGTPLSSSMNNAPPPHQAVRNCGDPKGKKYTNGRGGVISGVISGGGVTPPGGAQLMEYDFPAKGSPTARCLSDGATLEAHHLNSQTMKLNNALLCSYFSNGSPVMEKGGVVYKNKMSGDEGSSTLVEKIKAYEKMKFDPKAQNGKEQAGAPHKGVNGMVASGASGMVGTVGMAASGVNGTVGMAGSGEGHPKNNGGLHYDEKEKLLPKEATKFGNKLSTLNGKGFSNLKSSYHVSSESLSTDSFVVIKKYTAKYEVQIDPFNGFDIAKRIIGLKGTNMKKICIDTDCKLRLRGRGSGYLEGEEKKEANESLHLCVSCQKYDHYVLAKKLIEQLLVKIYMDYDTWLYNHGKPYANLKPKTYEKFIPLFKFHQGGGAKQQNVNQG</sequence>
<feature type="region of interest" description="Disordered" evidence="1">
    <location>
        <begin position="210"/>
        <end position="233"/>
    </location>
</feature>
<reference evidence="4" key="1">
    <citation type="submission" date="2016-07" db="EMBL/GenBank/DDBJ databases">
        <authorList>
            <consortium name="Pathogen Informatics"/>
        </authorList>
    </citation>
    <scope>NUCLEOTIDE SEQUENCE [LARGE SCALE GENOMIC DNA]</scope>
</reference>
<feature type="region of interest" description="Disordered" evidence="1">
    <location>
        <begin position="1484"/>
        <end position="1531"/>
    </location>
</feature>
<protein>
    <recommendedName>
        <fullName evidence="2">KHDC4/BBP-like KH-domain type I domain-containing protein</fullName>
    </recommendedName>
</protein>
<dbReference type="InterPro" id="IPR031121">
    <property type="entry name" value="RIK/BLOM7"/>
</dbReference>
<dbReference type="InterPro" id="IPR055256">
    <property type="entry name" value="KH_1_KHDC4/BBP-like"/>
</dbReference>
<feature type="compositionally biased region" description="Polar residues" evidence="1">
    <location>
        <begin position="361"/>
        <end position="372"/>
    </location>
</feature>
<feature type="region of interest" description="Disordered" evidence="1">
    <location>
        <begin position="267"/>
        <end position="287"/>
    </location>
</feature>
<dbReference type="OrthoDB" id="5989967at2759"/>
<feature type="compositionally biased region" description="Basic and acidic residues" evidence="1">
    <location>
        <begin position="946"/>
        <end position="983"/>
    </location>
</feature>
<feature type="compositionally biased region" description="Basic and acidic residues" evidence="1">
    <location>
        <begin position="689"/>
        <end position="701"/>
    </location>
</feature>
<dbReference type="GO" id="GO:0003723">
    <property type="term" value="F:RNA binding"/>
    <property type="evidence" value="ECO:0007669"/>
    <property type="project" value="InterPro"/>
</dbReference>
<dbReference type="PANTHER" id="PTHR15744:SF0">
    <property type="entry name" value="KH HOMOLOGY DOMAIN-CONTAINING PROTEIN 4"/>
    <property type="match status" value="1"/>
</dbReference>
<dbReference type="CDD" id="cd22386">
    <property type="entry name" value="KH-I_KHDC4_rpt2"/>
    <property type="match status" value="1"/>
</dbReference>
<evidence type="ECO:0000313" key="4">
    <source>
        <dbReference type="Proteomes" id="UP000220605"/>
    </source>
</evidence>
<feature type="region of interest" description="Disordered" evidence="1">
    <location>
        <begin position="596"/>
        <end position="701"/>
    </location>
</feature>
<dbReference type="VEuPathDB" id="PlasmoDB:PVW1_100047900"/>
<feature type="region of interest" description="Disordered" evidence="1">
    <location>
        <begin position="1107"/>
        <end position="1156"/>
    </location>
</feature>
<dbReference type="InterPro" id="IPR047889">
    <property type="entry name" value="KHDC4_KH-I_second"/>
</dbReference>
<feature type="compositionally biased region" description="Basic and acidic residues" evidence="1">
    <location>
        <begin position="1260"/>
        <end position="1278"/>
    </location>
</feature>
<accession>A0A564ZW70</accession>
<dbReference type="Proteomes" id="UP000220605">
    <property type="component" value="Chromosome 10"/>
</dbReference>
<dbReference type="FunFam" id="3.30.1370.10:FF:000070">
    <property type="entry name" value="Uncharacterized protein"/>
    <property type="match status" value="1"/>
</dbReference>
<dbReference type="Pfam" id="PF22675">
    <property type="entry name" value="KH-I_KHDC4-BBP"/>
    <property type="match status" value="1"/>
</dbReference>